<dbReference type="AlphaFoldDB" id="A0A7G9SIE5"/>
<sequence>MDIRKSCIAAALAAVAFPAVPALAATPAQQATNRALILVPLTLVKIDDLSFGTVSPSTTSLGIVSINAATGARTVFGGVTGVPSDVGNRAQFAGAGTPGQQVVITHTTPLELISTTNNADRIAVLGLTLDGLPLRTIDPVTRAFFFHMGGTIMLNPNQPEGRYEATFDVTANYL</sequence>
<dbReference type="RefSeq" id="WP_187538337.1">
    <property type="nucleotide sequence ID" value="NZ_BAABJT010000001.1"/>
</dbReference>
<reference evidence="2 3" key="1">
    <citation type="submission" date="2020-08" db="EMBL/GenBank/DDBJ databases">
        <title>Genome sequence of Sphingomonas lutea KCTC 23642T.</title>
        <authorList>
            <person name="Hyun D.-W."/>
            <person name="Bae J.-W."/>
        </authorList>
    </citation>
    <scope>NUCLEOTIDE SEQUENCE [LARGE SCALE GENOMIC DNA]</scope>
    <source>
        <strain evidence="2 3">KCTC 23642</strain>
    </source>
</reference>
<feature type="signal peptide" evidence="1">
    <location>
        <begin position="1"/>
        <end position="24"/>
    </location>
</feature>
<gene>
    <name evidence="2" type="ORF">H9L13_01280</name>
</gene>
<dbReference type="Proteomes" id="UP000515971">
    <property type="component" value="Chromosome"/>
</dbReference>
<name>A0A7G9SIE5_9SPHN</name>
<accession>A0A7G9SIE5</accession>
<feature type="chain" id="PRO_5028798921" evidence="1">
    <location>
        <begin position="25"/>
        <end position="174"/>
    </location>
</feature>
<proteinExistence type="predicted"/>
<dbReference type="EMBL" id="CP060718">
    <property type="protein sequence ID" value="QNN67620.1"/>
    <property type="molecule type" value="Genomic_DNA"/>
</dbReference>
<dbReference type="Pfam" id="PF14352">
    <property type="entry name" value="DUF4402"/>
    <property type="match status" value="1"/>
</dbReference>
<dbReference type="KEGG" id="slut:H9L13_01280"/>
<keyword evidence="3" id="KW-1185">Reference proteome</keyword>
<keyword evidence="1" id="KW-0732">Signal</keyword>
<evidence type="ECO:0000313" key="3">
    <source>
        <dbReference type="Proteomes" id="UP000515971"/>
    </source>
</evidence>
<dbReference type="InterPro" id="IPR025514">
    <property type="entry name" value="DUF4402"/>
</dbReference>
<organism evidence="2 3">
    <name type="scientific">Sphingomonas lutea</name>
    <dbReference type="NCBI Taxonomy" id="1045317"/>
    <lineage>
        <taxon>Bacteria</taxon>
        <taxon>Pseudomonadati</taxon>
        <taxon>Pseudomonadota</taxon>
        <taxon>Alphaproteobacteria</taxon>
        <taxon>Sphingomonadales</taxon>
        <taxon>Sphingomonadaceae</taxon>
        <taxon>Sphingomonas</taxon>
    </lineage>
</organism>
<evidence type="ECO:0000313" key="2">
    <source>
        <dbReference type="EMBL" id="QNN67620.1"/>
    </source>
</evidence>
<protein>
    <submittedName>
        <fullName evidence="2">DUF4402 domain-containing protein</fullName>
    </submittedName>
</protein>
<evidence type="ECO:0000256" key="1">
    <source>
        <dbReference type="SAM" id="SignalP"/>
    </source>
</evidence>